<organism evidence="1 2">
    <name type="scientific">Klebsiella phage JD18</name>
    <dbReference type="NCBI Taxonomy" id="1698360"/>
    <lineage>
        <taxon>Viruses</taxon>
        <taxon>Duplodnaviria</taxon>
        <taxon>Heunggongvirae</taxon>
        <taxon>Uroviricota</taxon>
        <taxon>Caudoviricetes</taxon>
        <taxon>Pantevenvirales</taxon>
        <taxon>Straboviridae</taxon>
        <taxon>Tevenvirinae</taxon>
        <taxon>Jiaodavirus</taxon>
        <taxon>Jiaodavirus jd18</taxon>
    </lineage>
</organism>
<gene>
    <name evidence="1" type="ORF">JD18_107</name>
</gene>
<reference evidence="1 2" key="1">
    <citation type="submission" date="2015-07" db="EMBL/GenBank/DDBJ databases">
        <title>Isolation and characterization of JD18-a novel lytic bacteriophage for Klebsiella pneumoniae.</title>
        <authorList>
            <person name="Fan J."/>
            <person name="Zhang X."/>
            <person name="Guo X."/>
            <person name="He P."/>
            <person name="Zhang Y."/>
        </authorList>
    </citation>
    <scope>NUCLEOTIDE SEQUENCE [LARGE SCALE GENOMIC DNA]</scope>
</reference>
<dbReference type="Proteomes" id="UP000204179">
    <property type="component" value="Segment"/>
</dbReference>
<dbReference type="EMBL" id="KT239446">
    <property type="protein sequence ID" value="AKY01978.1"/>
    <property type="molecule type" value="Genomic_DNA"/>
</dbReference>
<evidence type="ECO:0000313" key="1">
    <source>
        <dbReference type="EMBL" id="AKY01978.1"/>
    </source>
</evidence>
<dbReference type="RefSeq" id="YP_009190688.1">
    <property type="nucleotide sequence ID" value="NC_028686.1"/>
</dbReference>
<dbReference type="GeneID" id="26518522"/>
<name>A0A0K1Y4R6_9CAUD</name>
<keyword evidence="2" id="KW-1185">Reference proteome</keyword>
<sequence>MAEIVIKCPPHLVESFCEWFSNSGEQDFYEAHQNGTWNETTKQWEEATTYIGTRGYGVDEPIEIVEYDKETDEEILYANDTRERLWRESELEAEVIRLKEELKGPTGFATWKDAAISERLARVKLMPEGKISYLQAASKFHSTEWNTMDVITAYMHGWNKESN</sequence>
<proteinExistence type="predicted"/>
<accession>A0A0K1Y4R6</accession>
<evidence type="ECO:0000313" key="2">
    <source>
        <dbReference type="Proteomes" id="UP000204179"/>
    </source>
</evidence>
<dbReference type="KEGG" id="vg:26518522"/>
<protein>
    <submittedName>
        <fullName evidence="1">Uncharacterized protein</fullName>
    </submittedName>
</protein>